<dbReference type="InterPro" id="IPR018499">
    <property type="entry name" value="Tetraspanin/Peripherin"/>
</dbReference>
<dbReference type="RefSeq" id="XP_016990033.1">
    <property type="nucleotide sequence ID" value="XM_017134544.1"/>
</dbReference>
<dbReference type="SUPFAM" id="SSF48652">
    <property type="entry name" value="Tetraspanin"/>
    <property type="match status" value="1"/>
</dbReference>
<dbReference type="PANTHER" id="PTHR19282">
    <property type="entry name" value="TETRASPANIN"/>
    <property type="match status" value="1"/>
</dbReference>
<reference evidence="6" key="1">
    <citation type="submission" date="2025-08" db="UniProtKB">
        <authorList>
            <consortium name="RefSeq"/>
        </authorList>
    </citation>
    <scope>IDENTIFICATION</scope>
</reference>
<keyword evidence="3 5" id="KW-1133">Transmembrane helix</keyword>
<evidence type="ECO:0000256" key="2">
    <source>
        <dbReference type="ARBA" id="ARBA00022692"/>
    </source>
</evidence>
<sequence length="228" mass="25092">MGYATTSVVRPIVLNVILEIFGILAIDVGASGFPKLEFAIFVLVVGVYILLTSLFGCYGAVRKSPRMLWMYVSFLLALLVVHVTVNAKDAIKKAGIQTVEDQWKLEETHPGTMDGIQTSFQCCGLDGATDYLNSEVWNHTAPNSCCKENSCVNPLNLNREGCLKKVELFFENQNWKIEIWGLCGLNGVINVLGAILALHYTKSLNKKRKLTSGGAEVDIPLQKITILV</sequence>
<organism evidence="6">
    <name type="scientific">Drosophila rhopaloa</name>
    <name type="common">Fruit fly</name>
    <dbReference type="NCBI Taxonomy" id="1041015"/>
    <lineage>
        <taxon>Eukaryota</taxon>
        <taxon>Metazoa</taxon>
        <taxon>Ecdysozoa</taxon>
        <taxon>Arthropoda</taxon>
        <taxon>Hexapoda</taxon>
        <taxon>Insecta</taxon>
        <taxon>Pterygota</taxon>
        <taxon>Neoptera</taxon>
        <taxon>Endopterygota</taxon>
        <taxon>Diptera</taxon>
        <taxon>Brachycera</taxon>
        <taxon>Muscomorpha</taxon>
        <taxon>Ephydroidea</taxon>
        <taxon>Drosophilidae</taxon>
        <taxon>Drosophila</taxon>
        <taxon>Sophophora</taxon>
    </lineage>
</organism>
<evidence type="ECO:0000256" key="1">
    <source>
        <dbReference type="ARBA" id="ARBA00004141"/>
    </source>
</evidence>
<dbReference type="InterPro" id="IPR008952">
    <property type="entry name" value="Tetraspanin_EC2_sf"/>
</dbReference>
<comment type="subcellular location">
    <subcellularLocation>
        <location evidence="1">Membrane</location>
        <topology evidence="1">Multi-pass membrane protein</topology>
    </subcellularLocation>
</comment>
<evidence type="ECO:0000256" key="4">
    <source>
        <dbReference type="ARBA" id="ARBA00023136"/>
    </source>
</evidence>
<feature type="transmembrane region" description="Helical" evidence="5">
    <location>
        <begin position="179"/>
        <end position="200"/>
    </location>
</feature>
<dbReference type="AlphaFoldDB" id="A0A6P4FR04"/>
<accession>A0A6P4FR04</accession>
<evidence type="ECO:0000256" key="3">
    <source>
        <dbReference type="ARBA" id="ARBA00022989"/>
    </source>
</evidence>
<dbReference type="Gene3D" id="1.10.1450.10">
    <property type="entry name" value="Tetraspanin"/>
    <property type="match status" value="1"/>
</dbReference>
<feature type="transmembrane region" description="Helical" evidence="5">
    <location>
        <begin position="38"/>
        <end position="61"/>
    </location>
</feature>
<gene>
    <name evidence="6" type="primary">LOC108052204</name>
</gene>
<keyword evidence="4 5" id="KW-0472">Membrane</keyword>
<dbReference type="CDD" id="cd03127">
    <property type="entry name" value="tetraspanin_LEL"/>
    <property type="match status" value="1"/>
</dbReference>
<dbReference type="Pfam" id="PF00335">
    <property type="entry name" value="Tetraspanin"/>
    <property type="match status" value="1"/>
</dbReference>
<feature type="transmembrane region" description="Helical" evidence="5">
    <location>
        <begin position="12"/>
        <end position="32"/>
    </location>
</feature>
<feature type="transmembrane region" description="Helical" evidence="5">
    <location>
        <begin position="68"/>
        <end position="85"/>
    </location>
</feature>
<dbReference type="OrthoDB" id="6134317at2759"/>
<name>A0A6P4FR04_DRORH</name>
<dbReference type="PRINTS" id="PR00259">
    <property type="entry name" value="TMFOUR"/>
</dbReference>
<protein>
    <submittedName>
        <fullName evidence="6">23 kDa integral membrane protein-like</fullName>
    </submittedName>
</protein>
<proteinExistence type="predicted"/>
<dbReference type="PANTHER" id="PTHR19282:SF521">
    <property type="entry name" value="IP01817P-RELATED"/>
    <property type="match status" value="1"/>
</dbReference>
<evidence type="ECO:0000256" key="5">
    <source>
        <dbReference type="SAM" id="Phobius"/>
    </source>
</evidence>
<keyword evidence="2 5" id="KW-0812">Transmembrane</keyword>
<dbReference type="GO" id="GO:0005886">
    <property type="term" value="C:plasma membrane"/>
    <property type="evidence" value="ECO:0007669"/>
    <property type="project" value="TreeGrafter"/>
</dbReference>
<evidence type="ECO:0000313" key="6">
    <source>
        <dbReference type="RefSeq" id="XP_016990033.1"/>
    </source>
</evidence>